<keyword evidence="2" id="KW-0808">Transferase</keyword>
<proteinExistence type="predicted"/>
<feature type="transmembrane region" description="Helical" evidence="1">
    <location>
        <begin position="262"/>
        <end position="280"/>
    </location>
</feature>
<dbReference type="InParanoid" id="A0A540VJH0"/>
<dbReference type="EMBL" id="VIGC01000005">
    <property type="protein sequence ID" value="TQE96919.1"/>
    <property type="molecule type" value="Genomic_DNA"/>
</dbReference>
<accession>A0A540VJH0</accession>
<evidence type="ECO:0000256" key="1">
    <source>
        <dbReference type="SAM" id="Phobius"/>
    </source>
</evidence>
<feature type="transmembrane region" description="Helical" evidence="1">
    <location>
        <begin position="335"/>
        <end position="353"/>
    </location>
</feature>
<evidence type="ECO:0000313" key="3">
    <source>
        <dbReference type="Proteomes" id="UP000317371"/>
    </source>
</evidence>
<organism evidence="2 3">
    <name type="scientific">Litorilinea aerophila</name>
    <dbReference type="NCBI Taxonomy" id="1204385"/>
    <lineage>
        <taxon>Bacteria</taxon>
        <taxon>Bacillati</taxon>
        <taxon>Chloroflexota</taxon>
        <taxon>Caldilineae</taxon>
        <taxon>Caldilineales</taxon>
        <taxon>Caldilineaceae</taxon>
        <taxon>Litorilinea</taxon>
    </lineage>
</organism>
<keyword evidence="1" id="KW-0812">Transmembrane</keyword>
<sequence>MDDLAKWVSCVTIPLHHRSTFPIFTATSTFILSTFTAKVVGLMNGADLSDLAVATGIVMGILALTTVIYGALLQFRPNQNLPKIGSRIRFLWGMALFYLLALLYSPKILLFYVAFIAFLGLKEYLSITPTRRADRRILFWAYLSIPIQFFLIGMDWQRLFTLFVPVHVFLVLPVLMVIVGETRGFLRAWSMLGWGILTTVFSLGYLGYLAVLRPDTHGNGHGLGLFLFLVSLAQLNYAAQYFFGKRFRHPRLSLKVTQTRNWASLVGSILVSIPVAWLVAPWMTPFTAGQAVLSGVLIAVGAFIGYLILSAIKADLQLKDRSTMTPGSGGVMNRIDAFVYTAPLFFYIVTQWFG</sequence>
<evidence type="ECO:0000313" key="2">
    <source>
        <dbReference type="EMBL" id="TQE96919.1"/>
    </source>
</evidence>
<feature type="transmembrane region" description="Helical" evidence="1">
    <location>
        <begin position="21"/>
        <end position="40"/>
    </location>
</feature>
<feature type="transmembrane region" description="Helical" evidence="1">
    <location>
        <begin position="223"/>
        <end position="242"/>
    </location>
</feature>
<feature type="transmembrane region" description="Helical" evidence="1">
    <location>
        <begin position="292"/>
        <end position="314"/>
    </location>
</feature>
<keyword evidence="1" id="KW-1133">Transmembrane helix</keyword>
<feature type="transmembrane region" description="Helical" evidence="1">
    <location>
        <begin position="191"/>
        <end position="211"/>
    </location>
</feature>
<dbReference type="GO" id="GO:0016779">
    <property type="term" value="F:nucleotidyltransferase activity"/>
    <property type="evidence" value="ECO:0007669"/>
    <property type="project" value="UniProtKB-KW"/>
</dbReference>
<gene>
    <name evidence="2" type="ORF">FKZ61_04560</name>
</gene>
<dbReference type="GO" id="GO:0009273">
    <property type="term" value="P:peptidoglycan-based cell wall biogenesis"/>
    <property type="evidence" value="ECO:0007669"/>
    <property type="project" value="TreeGrafter"/>
</dbReference>
<dbReference type="GO" id="GO:0005886">
    <property type="term" value="C:plasma membrane"/>
    <property type="evidence" value="ECO:0007669"/>
    <property type="project" value="TreeGrafter"/>
</dbReference>
<dbReference type="Proteomes" id="UP000317371">
    <property type="component" value="Unassembled WGS sequence"/>
</dbReference>
<dbReference type="AlphaFoldDB" id="A0A540VJH0"/>
<name>A0A540VJH0_9CHLR</name>
<dbReference type="Pfam" id="PF01148">
    <property type="entry name" value="CTP_transf_1"/>
    <property type="match status" value="1"/>
</dbReference>
<keyword evidence="3" id="KW-1185">Reference proteome</keyword>
<feature type="transmembrane region" description="Helical" evidence="1">
    <location>
        <begin position="160"/>
        <end position="179"/>
    </location>
</feature>
<dbReference type="OrthoDB" id="9799199at2"/>
<comment type="caution">
    <text evidence="2">The sequence shown here is derived from an EMBL/GenBank/DDBJ whole genome shotgun (WGS) entry which is preliminary data.</text>
</comment>
<feature type="transmembrane region" description="Helical" evidence="1">
    <location>
        <begin position="52"/>
        <end position="72"/>
    </location>
</feature>
<protein>
    <submittedName>
        <fullName evidence="2">Phosphatidate cytidylyltransferase</fullName>
    </submittedName>
</protein>
<dbReference type="PANTHER" id="PTHR43535:SF1">
    <property type="entry name" value="PHOSPHATIDATE CYTIDYLYLTRANSFERASE"/>
    <property type="match status" value="1"/>
</dbReference>
<feature type="transmembrane region" description="Helical" evidence="1">
    <location>
        <begin position="137"/>
        <end position="154"/>
    </location>
</feature>
<keyword evidence="2" id="KW-0548">Nucleotidyltransferase</keyword>
<reference evidence="2 3" key="1">
    <citation type="submission" date="2019-06" db="EMBL/GenBank/DDBJ databases">
        <title>Genome sequence of Litorilinea aerophila BAA-2444.</title>
        <authorList>
            <person name="Maclea K.S."/>
            <person name="Maurais E.G."/>
            <person name="Iannazzi L.C."/>
        </authorList>
    </citation>
    <scope>NUCLEOTIDE SEQUENCE [LARGE SCALE GENOMIC DNA]</scope>
    <source>
        <strain evidence="2 3">ATCC BAA-2444</strain>
    </source>
</reference>
<keyword evidence="1" id="KW-0472">Membrane</keyword>
<dbReference type="PANTHER" id="PTHR43535">
    <property type="entry name" value="PHOSPHATIDATE CYTIDYLYLTRANSFERASE"/>
    <property type="match status" value="1"/>
</dbReference>